<keyword evidence="3" id="KW-1185">Reference proteome</keyword>
<evidence type="ECO:0000313" key="2">
    <source>
        <dbReference type="EMBL" id="MBC9205787.1"/>
    </source>
</evidence>
<dbReference type="RefSeq" id="WP_187782959.1">
    <property type="nucleotide sequence ID" value="NZ_JACTVA010000003.1"/>
</dbReference>
<evidence type="ECO:0000313" key="3">
    <source>
        <dbReference type="Proteomes" id="UP000626026"/>
    </source>
</evidence>
<dbReference type="PROSITE" id="PS51186">
    <property type="entry name" value="GNAT"/>
    <property type="match status" value="1"/>
</dbReference>
<evidence type="ECO:0000259" key="1">
    <source>
        <dbReference type="PROSITE" id="PS51186"/>
    </source>
</evidence>
<dbReference type="PANTHER" id="PTHR47237:SF1">
    <property type="entry name" value="SLL0310 PROTEIN"/>
    <property type="match status" value="1"/>
</dbReference>
<name>A0ABR7RGW9_9PROT</name>
<reference evidence="2 3" key="1">
    <citation type="journal article" date="2013" name="Int. J. Syst. Evol. Microbiol.">
        <title>Roseomonas aerophila sp. nov., isolated from air.</title>
        <authorList>
            <person name="Kim S.J."/>
            <person name="Weon H.Y."/>
            <person name="Ahn J.H."/>
            <person name="Hong S.B."/>
            <person name="Seok S.J."/>
            <person name="Whang K.S."/>
            <person name="Kwon S.W."/>
        </authorList>
    </citation>
    <scope>NUCLEOTIDE SEQUENCE [LARGE SCALE GENOMIC DNA]</scope>
    <source>
        <strain evidence="2 3">NBRC 108923</strain>
    </source>
</reference>
<protein>
    <submittedName>
        <fullName evidence="2">GNAT family N-acetyltransferase</fullName>
    </submittedName>
</protein>
<dbReference type="Gene3D" id="3.40.630.90">
    <property type="match status" value="1"/>
</dbReference>
<dbReference type="PANTHER" id="PTHR47237">
    <property type="entry name" value="SLL0310 PROTEIN"/>
    <property type="match status" value="1"/>
</dbReference>
<feature type="domain" description="N-acetyltransferase" evidence="1">
    <location>
        <begin position="3"/>
        <end position="135"/>
    </location>
</feature>
<sequence length="281" mass="29514">MSVDIRAATRTELDQMMNWAAAEGWNPGLNDADAFWAADPGGFLLAEDAGGMAACISATRYGTGFGFIGFYIARPERRGQGVGLALWRRAMEHLSGRVVGLDGVVAQQANYRKSGFQLAWRNVRYTALSPRLVGDGGGAGQVVPAATLPFAALAALDASVFPTPRDAFLRAWIAAPGHRALAVMRDGAAVGFGVLRPCRDGAKIGPLTAMDAAAARSLFDALVVGIDGPISLDLPEPNAEAVALAEAARMQPVFETARMYAGPAPAVMRHRIFGVASFELG</sequence>
<dbReference type="InterPro" id="IPR016181">
    <property type="entry name" value="Acyl_CoA_acyltransferase"/>
</dbReference>
<proteinExistence type="predicted"/>
<accession>A0ABR7RGW9</accession>
<dbReference type="InterPro" id="IPR052729">
    <property type="entry name" value="Acyl/Acetyltrans_Enzymes"/>
</dbReference>
<comment type="caution">
    <text evidence="2">The sequence shown here is derived from an EMBL/GenBank/DDBJ whole genome shotgun (WGS) entry which is preliminary data.</text>
</comment>
<dbReference type="Pfam" id="PF00583">
    <property type="entry name" value="Acetyltransf_1"/>
    <property type="match status" value="1"/>
</dbReference>
<dbReference type="SUPFAM" id="SSF55729">
    <property type="entry name" value="Acyl-CoA N-acyltransferases (Nat)"/>
    <property type="match status" value="1"/>
</dbReference>
<dbReference type="InterPro" id="IPR041496">
    <property type="entry name" value="YitH/HolE_GNAT"/>
</dbReference>
<dbReference type="Gene3D" id="3.40.630.30">
    <property type="match status" value="1"/>
</dbReference>
<organism evidence="2 3">
    <name type="scientific">Teichococcus aerophilus</name>
    <dbReference type="NCBI Taxonomy" id="1224513"/>
    <lineage>
        <taxon>Bacteria</taxon>
        <taxon>Pseudomonadati</taxon>
        <taxon>Pseudomonadota</taxon>
        <taxon>Alphaproteobacteria</taxon>
        <taxon>Acetobacterales</taxon>
        <taxon>Roseomonadaceae</taxon>
        <taxon>Roseomonas</taxon>
    </lineage>
</organism>
<dbReference type="Proteomes" id="UP000626026">
    <property type="component" value="Unassembled WGS sequence"/>
</dbReference>
<dbReference type="CDD" id="cd04301">
    <property type="entry name" value="NAT_SF"/>
    <property type="match status" value="1"/>
</dbReference>
<dbReference type="Pfam" id="PF18014">
    <property type="entry name" value="Acetyltransf_18"/>
    <property type="match status" value="1"/>
</dbReference>
<dbReference type="EMBL" id="JACTVA010000003">
    <property type="protein sequence ID" value="MBC9205787.1"/>
    <property type="molecule type" value="Genomic_DNA"/>
</dbReference>
<dbReference type="InterPro" id="IPR000182">
    <property type="entry name" value="GNAT_dom"/>
</dbReference>
<gene>
    <name evidence="2" type="ORF">IBL26_02985</name>
</gene>